<dbReference type="PANTHER" id="PTHR21266">
    <property type="entry name" value="IRON-SULFUR DOMAIN CONTAINING PROTEIN"/>
    <property type="match status" value="1"/>
</dbReference>
<dbReference type="PANTHER" id="PTHR21266:SF60">
    <property type="entry name" value="3-KETOSTEROID-9-ALPHA-MONOOXYGENASE, OXYGENASE COMPONENT"/>
    <property type="match status" value="1"/>
</dbReference>
<dbReference type="Gene3D" id="3.90.380.10">
    <property type="entry name" value="Naphthalene 1,2-dioxygenase Alpha Subunit, Chain A, domain 1"/>
    <property type="match status" value="1"/>
</dbReference>
<reference evidence="3 4" key="1">
    <citation type="submission" date="2017-12" db="EMBL/GenBank/DDBJ databases">
        <title>Draft Genome sequences of multiple microbial strains isolated from spacecraft associated surfaces.</title>
        <authorList>
            <person name="Seuylemezian A."/>
            <person name="Vaishampayan P."/>
            <person name="Venkateswaran K."/>
        </authorList>
    </citation>
    <scope>NUCLEOTIDE SEQUENCE [LARGE SCALE GENOMIC DNA]</scope>
    <source>
        <strain evidence="3 4">2P01AA</strain>
    </source>
</reference>
<evidence type="ECO:0000313" key="4">
    <source>
        <dbReference type="Proteomes" id="UP000233553"/>
    </source>
</evidence>
<name>A0A2N0WDP5_9GAMM</name>
<dbReference type="EMBL" id="PISJ01000014">
    <property type="protein sequence ID" value="PKF32801.1"/>
    <property type="molecule type" value="Genomic_DNA"/>
</dbReference>
<dbReference type="AlphaFoldDB" id="A0A2N0WDP5"/>
<accession>A0A2N0WDP5</accession>
<sequence>MPNTQQYSQMISSSLMGEWIVVASEQEFLQCQQIKTCLDGQTLNIHRDIIDGVHVYQVKFDSLEADMLNLAVQVAFGFVWLCVGTEKKPLFQLDEYEIVEARRVPCGAYGVRTSPLRGIENFLDMAHFPYVHTGILGAEPETAVKPYHVEWREDVDEIWATECFFTQPLAAPSSPQPQETEYIYRVASPLNAILYKVNTAAKGIIPADVVCLFIQPLSETHIRAHLLMILDDQTSSMTDMVLFQQKIFTQDKPILENHLPLKLPLEKLEIPTKADALATAYRKWLIIKNWSYGVHKSMQTEQVV</sequence>
<dbReference type="RefSeq" id="WP_101236709.1">
    <property type="nucleotide sequence ID" value="NZ_PISJ01000014.1"/>
</dbReference>
<evidence type="ECO:0000259" key="2">
    <source>
        <dbReference type="Pfam" id="PF19112"/>
    </source>
</evidence>
<keyword evidence="1" id="KW-0560">Oxidoreductase</keyword>
<evidence type="ECO:0000313" key="3">
    <source>
        <dbReference type="EMBL" id="PKF32801.1"/>
    </source>
</evidence>
<dbReference type="Pfam" id="PF19112">
    <property type="entry name" value="VanA_C"/>
    <property type="match status" value="1"/>
</dbReference>
<evidence type="ECO:0000256" key="1">
    <source>
        <dbReference type="ARBA" id="ARBA00023002"/>
    </source>
</evidence>
<dbReference type="GO" id="GO:0016491">
    <property type="term" value="F:oxidoreductase activity"/>
    <property type="evidence" value="ECO:0007669"/>
    <property type="project" value="UniProtKB-KW"/>
</dbReference>
<dbReference type="InterPro" id="IPR044043">
    <property type="entry name" value="VanA_C_cat"/>
</dbReference>
<comment type="caution">
    <text evidence="3">The sequence shown here is derived from an EMBL/GenBank/DDBJ whole genome shotgun (WGS) entry which is preliminary data.</text>
</comment>
<gene>
    <name evidence="3" type="ORF">CW311_12195</name>
</gene>
<protein>
    <submittedName>
        <fullName evidence="3">(2Fe-2S)-binding protein</fullName>
    </submittedName>
</protein>
<feature type="domain" description="Vanillate O-demethylase oxygenase-like C-terminal catalytic" evidence="2">
    <location>
        <begin position="113"/>
        <end position="285"/>
    </location>
</feature>
<organism evidence="3 4">
    <name type="scientific">Acinetobacter proteolyticus</name>
    <dbReference type="NCBI Taxonomy" id="1776741"/>
    <lineage>
        <taxon>Bacteria</taxon>
        <taxon>Pseudomonadati</taxon>
        <taxon>Pseudomonadota</taxon>
        <taxon>Gammaproteobacteria</taxon>
        <taxon>Moraxellales</taxon>
        <taxon>Moraxellaceae</taxon>
        <taxon>Acinetobacter</taxon>
    </lineage>
</organism>
<dbReference type="Proteomes" id="UP000233553">
    <property type="component" value="Unassembled WGS sequence"/>
</dbReference>
<dbReference type="SUPFAM" id="SSF55961">
    <property type="entry name" value="Bet v1-like"/>
    <property type="match status" value="1"/>
</dbReference>
<dbReference type="InterPro" id="IPR050584">
    <property type="entry name" value="Cholesterol_7-desaturase"/>
</dbReference>
<proteinExistence type="predicted"/>